<dbReference type="Pfam" id="PF13976">
    <property type="entry name" value="gag_pre-integrs"/>
    <property type="match status" value="1"/>
</dbReference>
<evidence type="ECO:0000259" key="6">
    <source>
        <dbReference type="Pfam" id="PF13976"/>
    </source>
</evidence>
<accession>A0A9Q0S213</accession>
<evidence type="ECO:0000256" key="4">
    <source>
        <dbReference type="ARBA" id="ARBA00022801"/>
    </source>
</evidence>
<name>A0A9Q0S213_9DIPT</name>
<dbReference type="GO" id="GO:0070008">
    <property type="term" value="F:serine-type exopeptidase activity"/>
    <property type="evidence" value="ECO:0007669"/>
    <property type="project" value="InterPro"/>
</dbReference>
<comment type="similarity">
    <text evidence="1">Belongs to the peptidase S28 family.</text>
</comment>
<evidence type="ECO:0000256" key="1">
    <source>
        <dbReference type="ARBA" id="ARBA00011079"/>
    </source>
</evidence>
<dbReference type="PANTHER" id="PTHR11010">
    <property type="entry name" value="PROTEASE S28 PRO-X CARBOXYPEPTIDASE-RELATED"/>
    <property type="match status" value="1"/>
</dbReference>
<feature type="domain" description="Retrovirus-related Pol polyprotein from transposon TNT 1-94-like beta-barrel" evidence="7">
    <location>
        <begin position="41"/>
        <end position="123"/>
    </location>
</feature>
<evidence type="ECO:0000259" key="7">
    <source>
        <dbReference type="Pfam" id="PF22936"/>
    </source>
</evidence>
<protein>
    <submittedName>
        <fullName evidence="8">Thymus-specific serine protease</fullName>
    </submittedName>
</protein>
<evidence type="ECO:0000313" key="9">
    <source>
        <dbReference type="Proteomes" id="UP001151699"/>
    </source>
</evidence>
<dbReference type="OrthoDB" id="1735038at2759"/>
<evidence type="ECO:0000256" key="2">
    <source>
        <dbReference type="ARBA" id="ARBA00022670"/>
    </source>
</evidence>
<keyword evidence="9" id="KW-1185">Reference proteome</keyword>
<dbReference type="GO" id="GO:0006508">
    <property type="term" value="P:proteolysis"/>
    <property type="evidence" value="ECO:0007669"/>
    <property type="project" value="UniProtKB-KW"/>
</dbReference>
<dbReference type="InterPro" id="IPR029058">
    <property type="entry name" value="AB_hydrolase_fold"/>
</dbReference>
<comment type="caution">
    <text evidence="8">The sequence shown here is derived from an EMBL/GenBank/DDBJ whole genome shotgun (WGS) entry which is preliminary data.</text>
</comment>
<gene>
    <name evidence="8" type="primary">Prss16_7</name>
    <name evidence="8" type="ORF">Bhyg_07473</name>
</gene>
<keyword evidence="2 8" id="KW-0645">Protease</keyword>
<sequence length="619" mass="69328">MSITGDAIKTKLLQDVKSGEHANVDSKAFYLSKAVLNDNEWFLDSATSFHMSPRADWMKNPLNKPIDHIVAANNEKLKVKAAGVVEVNVSIDGVENEISIRNVLHVPDLSSNLLSISQLCQKGHTVIFRNEGCQIFDAGMNLTATGRHVNNMFLLNVSNNCCLFTADVSEMLLWHRRLGHLNRNDLCKLKCIADGIDFSSTKSSEPCIDCLKEDLEGESMSCVISLLRVFVGIASEIDTKFGVTTLSTAAVSGGICDASVENMRFLNIEQALADLAHFITYIRRSNPEFVDSQIIMVGGSYSATMVAWFRQKYPHLTAGAWASSAPVFVKVDYFEYKEVVGASIRSVGGEECFQRLARAFDQAEQLFANRNFAEFSRTFRTCDEMNDEDPYDIQIMFYTLSELLAGLVQGHRTGDIEGFCSVLLDPTVPDESDLQAFTRWYIRRVFGSNPSPDDCADSTFESNVMIHRNATWGSAGTASSMRQWFFQTCNEFGWYETSESRFQPFGSRFPVGKFHAWCRDVYGDEFTAELIQANTERKNAMYGGFNPNVNNVYFTNGLIDPWRIMGIQNDVNERSPADVIPDASHCNDLSSNSPTDSPRMLEVRERILQLVRLWIGLVG</sequence>
<dbReference type="Gene3D" id="3.40.50.1820">
    <property type="entry name" value="alpha/beta hydrolase"/>
    <property type="match status" value="1"/>
</dbReference>
<dbReference type="SUPFAM" id="SSF53474">
    <property type="entry name" value="alpha/beta-Hydrolases"/>
    <property type="match status" value="1"/>
</dbReference>
<keyword evidence="3" id="KW-0732">Signal</keyword>
<reference evidence="8" key="1">
    <citation type="submission" date="2022-07" db="EMBL/GenBank/DDBJ databases">
        <authorList>
            <person name="Trinca V."/>
            <person name="Uliana J.V.C."/>
            <person name="Torres T.T."/>
            <person name="Ward R.J."/>
            <person name="Monesi N."/>
        </authorList>
    </citation>
    <scope>NUCLEOTIDE SEQUENCE</scope>
    <source>
        <strain evidence="8">HSMRA1968</strain>
        <tissue evidence="8">Whole embryos</tissue>
    </source>
</reference>
<dbReference type="InterPro" id="IPR025724">
    <property type="entry name" value="GAG-pre-integrase_dom"/>
</dbReference>
<dbReference type="PANTHER" id="PTHR11010:SF5">
    <property type="entry name" value="RE36938P-RELATED"/>
    <property type="match status" value="1"/>
</dbReference>
<dbReference type="Pfam" id="PF22936">
    <property type="entry name" value="Pol_BBD"/>
    <property type="match status" value="1"/>
</dbReference>
<evidence type="ECO:0000313" key="8">
    <source>
        <dbReference type="EMBL" id="KAJ6642522.1"/>
    </source>
</evidence>
<dbReference type="EMBL" id="WJQU01000002">
    <property type="protein sequence ID" value="KAJ6642522.1"/>
    <property type="molecule type" value="Genomic_DNA"/>
</dbReference>
<proteinExistence type="inferred from homology"/>
<feature type="domain" description="GAG-pre-integrase" evidence="6">
    <location>
        <begin position="155"/>
        <end position="211"/>
    </location>
</feature>
<dbReference type="InterPro" id="IPR042269">
    <property type="entry name" value="Ser_carbopepase_S28_SKS"/>
</dbReference>
<dbReference type="InterPro" id="IPR054722">
    <property type="entry name" value="PolX-like_BBD"/>
</dbReference>
<dbReference type="InterPro" id="IPR008758">
    <property type="entry name" value="Peptidase_S28"/>
</dbReference>
<keyword evidence="5" id="KW-0325">Glycoprotein</keyword>
<evidence type="ECO:0000256" key="5">
    <source>
        <dbReference type="ARBA" id="ARBA00023180"/>
    </source>
</evidence>
<dbReference type="GO" id="GO:0008239">
    <property type="term" value="F:dipeptidyl-peptidase activity"/>
    <property type="evidence" value="ECO:0007669"/>
    <property type="project" value="TreeGrafter"/>
</dbReference>
<evidence type="ECO:0000256" key="3">
    <source>
        <dbReference type="ARBA" id="ARBA00022729"/>
    </source>
</evidence>
<dbReference type="Gene3D" id="1.20.120.980">
    <property type="entry name" value="Serine carboxypeptidase S28, SKS domain"/>
    <property type="match status" value="1"/>
</dbReference>
<dbReference type="Proteomes" id="UP001151699">
    <property type="component" value="Chromosome B"/>
</dbReference>
<organism evidence="8 9">
    <name type="scientific">Pseudolycoriella hygida</name>
    <dbReference type="NCBI Taxonomy" id="35572"/>
    <lineage>
        <taxon>Eukaryota</taxon>
        <taxon>Metazoa</taxon>
        <taxon>Ecdysozoa</taxon>
        <taxon>Arthropoda</taxon>
        <taxon>Hexapoda</taxon>
        <taxon>Insecta</taxon>
        <taxon>Pterygota</taxon>
        <taxon>Neoptera</taxon>
        <taxon>Endopterygota</taxon>
        <taxon>Diptera</taxon>
        <taxon>Nematocera</taxon>
        <taxon>Sciaroidea</taxon>
        <taxon>Sciaridae</taxon>
        <taxon>Pseudolycoriella</taxon>
    </lineage>
</organism>
<dbReference type="AlphaFoldDB" id="A0A9Q0S213"/>
<keyword evidence="4" id="KW-0378">Hydrolase</keyword>
<dbReference type="Pfam" id="PF05577">
    <property type="entry name" value="Peptidase_S28"/>
    <property type="match status" value="1"/>
</dbReference>